<evidence type="ECO:0000256" key="2">
    <source>
        <dbReference type="SAM" id="SignalP"/>
    </source>
</evidence>
<dbReference type="EMBL" id="CM001487">
    <property type="protein sequence ID" value="EIM56326.1"/>
    <property type="molecule type" value="Genomic_DNA"/>
</dbReference>
<keyword evidence="4" id="KW-1185">Reference proteome</keyword>
<organism evidence="3 4">
    <name type="scientific">Eubacterium cellulosolvens (strain ATCC 43171 / JCM 9499 / 6)</name>
    <name type="common">Cillobacterium cellulosolvens</name>
    <dbReference type="NCBI Taxonomy" id="633697"/>
    <lineage>
        <taxon>Bacteria</taxon>
        <taxon>Bacillati</taxon>
        <taxon>Bacillota</taxon>
        <taxon>Clostridia</taxon>
        <taxon>Eubacteriales</taxon>
        <taxon>Eubacteriaceae</taxon>
        <taxon>Eubacterium</taxon>
    </lineage>
</organism>
<dbReference type="eggNOG" id="COG3266">
    <property type="taxonomic scope" value="Bacteria"/>
</dbReference>
<keyword evidence="2" id="KW-0732">Signal</keyword>
<dbReference type="SUPFAM" id="SSF52058">
    <property type="entry name" value="L domain-like"/>
    <property type="match status" value="1"/>
</dbReference>
<dbReference type="Proteomes" id="UP000005753">
    <property type="component" value="Chromosome"/>
</dbReference>
<dbReference type="Pfam" id="PF13306">
    <property type="entry name" value="LRR_5"/>
    <property type="match status" value="1"/>
</dbReference>
<proteinExistence type="predicted"/>
<evidence type="ECO:0000313" key="3">
    <source>
        <dbReference type="EMBL" id="EIM56326.1"/>
    </source>
</evidence>
<dbReference type="PANTHER" id="PTHR45661">
    <property type="entry name" value="SURFACE ANTIGEN"/>
    <property type="match status" value="1"/>
</dbReference>
<reference evidence="3 4" key="1">
    <citation type="submission" date="2010-08" db="EMBL/GenBank/DDBJ databases">
        <authorList>
            <consortium name="US DOE Joint Genome Institute (JGI-PGF)"/>
            <person name="Lucas S."/>
            <person name="Copeland A."/>
            <person name="Lapidus A."/>
            <person name="Cheng J.-F."/>
            <person name="Bruce D."/>
            <person name="Goodwin L."/>
            <person name="Pitluck S."/>
            <person name="Land M.L."/>
            <person name="Hauser L."/>
            <person name="Chang Y.-J."/>
            <person name="Anderson I.J."/>
            <person name="Johnson E."/>
            <person name="Mulhopadhyay B."/>
            <person name="Kyrpides N."/>
            <person name="Woyke T.J."/>
        </authorList>
    </citation>
    <scope>NUCLEOTIDE SEQUENCE [LARGE SCALE GENOMIC DNA]</scope>
    <source>
        <strain evidence="3 4">6</strain>
    </source>
</reference>
<gene>
    <name evidence="3" type="ORF">EubceDRAFT1_0476</name>
</gene>
<dbReference type="STRING" id="633697.EubceDRAFT1_0476"/>
<dbReference type="OrthoDB" id="1771672at2"/>
<evidence type="ECO:0000256" key="1">
    <source>
        <dbReference type="SAM" id="MobiDB-lite"/>
    </source>
</evidence>
<dbReference type="Gene3D" id="3.80.10.10">
    <property type="entry name" value="Ribonuclease Inhibitor"/>
    <property type="match status" value="1"/>
</dbReference>
<evidence type="ECO:0000313" key="4">
    <source>
        <dbReference type="Proteomes" id="UP000005753"/>
    </source>
</evidence>
<dbReference type="InterPro" id="IPR032675">
    <property type="entry name" value="LRR_dom_sf"/>
</dbReference>
<protein>
    <submittedName>
        <fullName evidence="3">Uncharacterized protein</fullName>
    </submittedName>
</protein>
<accession>I5ARA3</accession>
<feature type="chain" id="PRO_5003699083" evidence="2">
    <location>
        <begin position="26"/>
        <end position="701"/>
    </location>
</feature>
<dbReference type="InterPro" id="IPR053139">
    <property type="entry name" value="Surface_bspA-like"/>
</dbReference>
<dbReference type="HOGENOM" id="CLU_393171_0_0_9"/>
<feature type="signal peptide" evidence="2">
    <location>
        <begin position="1"/>
        <end position="25"/>
    </location>
</feature>
<dbReference type="InterPro" id="IPR026906">
    <property type="entry name" value="LRR_5"/>
</dbReference>
<reference evidence="3 4" key="2">
    <citation type="submission" date="2012-02" db="EMBL/GenBank/DDBJ databases">
        <title>Improved High-Quality Draft sequence of Eubacterium cellulosolvens 6.</title>
        <authorList>
            <consortium name="US DOE Joint Genome Institute"/>
            <person name="Lucas S."/>
            <person name="Han J."/>
            <person name="Lapidus A."/>
            <person name="Cheng J.-F."/>
            <person name="Goodwin L."/>
            <person name="Pitluck S."/>
            <person name="Peters L."/>
            <person name="Mikhailova N."/>
            <person name="Gu W."/>
            <person name="Detter J.C."/>
            <person name="Han C."/>
            <person name="Tapia R."/>
            <person name="Land M."/>
            <person name="Hauser L."/>
            <person name="Kyrpides N."/>
            <person name="Ivanova N."/>
            <person name="Pagani I."/>
            <person name="Johnson E."/>
            <person name="Mukhopadhyay B."/>
            <person name="Anderson I."/>
            <person name="Woyke T."/>
        </authorList>
    </citation>
    <scope>NUCLEOTIDE SEQUENCE [LARGE SCALE GENOMIC DNA]</scope>
    <source>
        <strain evidence="3 4">6</strain>
    </source>
</reference>
<feature type="compositionally biased region" description="Low complexity" evidence="1">
    <location>
        <begin position="317"/>
        <end position="395"/>
    </location>
</feature>
<name>I5ARA3_EUBC6</name>
<dbReference type="eggNOG" id="COG5492">
    <property type="taxonomic scope" value="Bacteria"/>
</dbReference>
<dbReference type="AlphaFoldDB" id="I5ARA3"/>
<sequence length="701" mass="77332">MKKRLFLAALAACLMIQTCPTYVTADQLPQEEATVDIDVSTEAILLSGDCSETSMDHVKWKVVRNDETGVLKLVVSGSGMMKSFYEIPEIGSSGLTEVVEQQLLEKNLIDKSSYIEEIEICKGVKSVGALMNSRAKKIYLPDGLEQIDEGALCDCEELVELRIPDSLKWVGDYSLYNCSKLEKIELPEGVIELGDMAFGMCSSLKELRIPEGLETVYCSLWDDCTGLEKIYLPHSLKKFYKDYSGENQTDGCPALADIYFEGTEDEWAAVEMYSVDENWDGYNESSKWVKSEDNSLGDEITLRFQDAQPTPTEEPEATATPVPTEEPEATATPVPTEEPEATVTPAPTEEPKATATPVPTEEPEATATPVPTEEPEATATPVPTEEPEATATPVPTEEPEEKTVRVKYSGAGLSLNGKIGAVVFLEVKNADVSGEDSLSVIISRENKEDEILRLSELKHFNLYDKEIYEVPVFAAPKEYSDTISLSLVDGDKNELPVTVGGKELSSYDYSIKAITDKYLANPSLYGESTINLVKAIRNYCGYSMLMTGYKTENAKITDKLKDITADNLIYYAPEVTGNKEIAKYKGLGLGLKADMTMQVYFSLSDAPEDYTIELLGCKVVPEKISDDTYCVDVTDISGGSLATRSTIKIKKGDECCTIKVSALSWAQSVLSRTKGHNKNTVNLAKMLYRYQCAYDRYFCLE</sequence>
<feature type="region of interest" description="Disordered" evidence="1">
    <location>
        <begin position="304"/>
        <end position="402"/>
    </location>
</feature>
<dbReference type="PANTHER" id="PTHR45661:SF3">
    <property type="entry name" value="IG-LIKE DOMAIN-CONTAINING PROTEIN"/>
    <property type="match status" value="1"/>
</dbReference>